<name>A0A6P4EYA9_DRORH</name>
<dbReference type="OrthoDB" id="7947102at2759"/>
<dbReference type="GeneID" id="108045334"/>
<dbReference type="EnsemblMetazoa" id="XM_017124624.2">
    <property type="protein sequence ID" value="XP_016980113.1"/>
    <property type="gene ID" value="LOC108045334"/>
</dbReference>
<dbReference type="Proteomes" id="UP001652680">
    <property type="component" value="Unassembled WGS sequence"/>
</dbReference>
<evidence type="ECO:0000313" key="1">
    <source>
        <dbReference type="EnsemblMetazoa" id="XP_016980113.1"/>
    </source>
</evidence>
<organism evidence="3">
    <name type="scientific">Drosophila rhopaloa</name>
    <name type="common">Fruit fly</name>
    <dbReference type="NCBI Taxonomy" id="1041015"/>
    <lineage>
        <taxon>Eukaryota</taxon>
        <taxon>Metazoa</taxon>
        <taxon>Ecdysozoa</taxon>
        <taxon>Arthropoda</taxon>
        <taxon>Hexapoda</taxon>
        <taxon>Insecta</taxon>
        <taxon>Pterygota</taxon>
        <taxon>Neoptera</taxon>
        <taxon>Endopterygota</taxon>
        <taxon>Diptera</taxon>
        <taxon>Brachycera</taxon>
        <taxon>Muscomorpha</taxon>
        <taxon>Ephydroidea</taxon>
        <taxon>Drosophilidae</taxon>
        <taxon>Drosophila</taxon>
        <taxon>Sophophora</taxon>
    </lineage>
</organism>
<reference evidence="2" key="1">
    <citation type="journal article" date="2021" name="Elife">
        <title>Highly contiguous assemblies of 101 drosophilid genomes.</title>
        <authorList>
            <person name="Kim B.Y."/>
            <person name="Wang J.R."/>
            <person name="Miller D.E."/>
            <person name="Barmina O."/>
            <person name="Delaney E."/>
            <person name="Thompson A."/>
            <person name="Comeault A.A."/>
            <person name="Peede D."/>
            <person name="D'Agostino E.R."/>
            <person name="Pelaez J."/>
            <person name="Aguilar J.M."/>
            <person name="Haji D."/>
            <person name="Matsunaga T."/>
            <person name="Armstrong E.E."/>
            <person name="Zych M."/>
            <person name="Ogawa Y."/>
            <person name="Stamenkovic-Radak M."/>
            <person name="Jelic M."/>
            <person name="Veselinovic M.S."/>
            <person name="Tanaskovic M."/>
            <person name="Eric P."/>
            <person name="Gao J.J."/>
            <person name="Katoh T.K."/>
            <person name="Toda M.J."/>
            <person name="Watabe H."/>
            <person name="Watada M."/>
            <person name="Davis J.S."/>
            <person name="Moyle L.C."/>
            <person name="Manoli G."/>
            <person name="Bertolini E."/>
            <person name="Kostal V."/>
            <person name="Hawley R.S."/>
            <person name="Takahashi A."/>
            <person name="Jones C.D."/>
            <person name="Price D.K."/>
            <person name="Whiteman N."/>
            <person name="Kopp A."/>
            <person name="Matute D.R."/>
            <person name="Petrov D.A."/>
        </authorList>
    </citation>
    <scope>NUCLEOTIDE SEQUENCE [LARGE SCALE GENOMIC DNA]</scope>
</reference>
<reference evidence="1" key="3">
    <citation type="submission" date="2025-05" db="UniProtKB">
        <authorList>
            <consortium name="EnsemblMetazoa"/>
        </authorList>
    </citation>
    <scope>IDENTIFICATION</scope>
</reference>
<keyword evidence="2" id="KW-1185">Reference proteome</keyword>
<evidence type="ECO:0000313" key="2">
    <source>
        <dbReference type="Proteomes" id="UP001652680"/>
    </source>
</evidence>
<sequence length="188" mass="21279">METPPTPSSSTPPNFEAGDDMDDIQRLLQLEAMHRFQEDSRNVKRQVEEQVRLWLDAKCDYQREFGRLARLLKCAALQTAVDAQRPPDVESIAQAAKDIASLRSKLNSDLRPTCLDSKELEQCQEQLNTAHKPRSNLCRQQRVFAQNQEALKDLSTAVDGLENGLEVGIMQGMDRLVDDLLSTRKTNI</sequence>
<evidence type="ECO:0000313" key="3">
    <source>
        <dbReference type="RefSeq" id="XP_016980113.1"/>
    </source>
</evidence>
<dbReference type="CTD" id="31361"/>
<dbReference type="AlphaFoldDB" id="A0A6P4EYA9"/>
<gene>
    <name evidence="3" type="primary">LOC108045334</name>
    <name evidence="1" type="synonym">108045334</name>
</gene>
<dbReference type="RefSeq" id="XP_016980113.1">
    <property type="nucleotide sequence ID" value="XM_017124624.1"/>
</dbReference>
<reference evidence="3" key="2">
    <citation type="submission" date="2025-04" db="UniProtKB">
        <authorList>
            <consortium name="RefSeq"/>
        </authorList>
    </citation>
    <scope>IDENTIFICATION</scope>
</reference>
<accession>A0A6P4EYA9</accession>
<proteinExistence type="predicted"/>
<protein>
    <submittedName>
        <fullName evidence="3">Uncharacterized protein LOC108045334</fullName>
    </submittedName>
</protein>